<dbReference type="Proteomes" id="UP001595796">
    <property type="component" value="Unassembled WGS sequence"/>
</dbReference>
<dbReference type="EMBL" id="JBHSJF010000008">
    <property type="protein sequence ID" value="MFC5069906.1"/>
    <property type="molecule type" value="Genomic_DNA"/>
</dbReference>
<name>A0ABV9Z6S9_9HYPH</name>
<reference evidence="3" key="1">
    <citation type="journal article" date="2019" name="Int. J. Syst. Evol. Microbiol.">
        <title>The Global Catalogue of Microorganisms (GCM) 10K type strain sequencing project: providing services to taxonomists for standard genome sequencing and annotation.</title>
        <authorList>
            <consortium name="The Broad Institute Genomics Platform"/>
            <consortium name="The Broad Institute Genome Sequencing Center for Infectious Disease"/>
            <person name="Wu L."/>
            <person name="Ma J."/>
        </authorList>
    </citation>
    <scope>NUCLEOTIDE SEQUENCE [LARGE SCALE GENOMIC DNA]</scope>
    <source>
        <strain evidence="3">CGMCC 1.16444</strain>
    </source>
</reference>
<protein>
    <submittedName>
        <fullName evidence="2">Uncharacterized protein</fullName>
    </submittedName>
</protein>
<evidence type="ECO:0000313" key="2">
    <source>
        <dbReference type="EMBL" id="MFC5069906.1"/>
    </source>
</evidence>
<evidence type="ECO:0000256" key="1">
    <source>
        <dbReference type="SAM" id="MobiDB-lite"/>
    </source>
</evidence>
<dbReference type="RefSeq" id="WP_162799735.1">
    <property type="nucleotide sequence ID" value="NZ_JBHSJF010000008.1"/>
</dbReference>
<sequence>MLGDLAFRERPGSSPDEAMEAPAHPSFRESTEHIPVLSHDFFSRFELPGDFFIIGRDEIAVLRLRQEQAVPLGRAEMFENGFQQ</sequence>
<keyword evidence="3" id="KW-1185">Reference proteome</keyword>
<feature type="compositionally biased region" description="Basic and acidic residues" evidence="1">
    <location>
        <begin position="1"/>
        <end position="11"/>
    </location>
</feature>
<proteinExistence type="predicted"/>
<gene>
    <name evidence="2" type="ORF">ACFPFW_17965</name>
</gene>
<evidence type="ECO:0000313" key="3">
    <source>
        <dbReference type="Proteomes" id="UP001595796"/>
    </source>
</evidence>
<accession>A0ABV9Z6S9</accession>
<feature type="region of interest" description="Disordered" evidence="1">
    <location>
        <begin position="1"/>
        <end position="27"/>
    </location>
</feature>
<comment type="caution">
    <text evidence="2">The sequence shown here is derived from an EMBL/GenBank/DDBJ whole genome shotgun (WGS) entry which is preliminary data.</text>
</comment>
<organism evidence="2 3">
    <name type="scientific">Flaviflagellibacter deserti</name>
    <dbReference type="NCBI Taxonomy" id="2267266"/>
    <lineage>
        <taxon>Bacteria</taxon>
        <taxon>Pseudomonadati</taxon>
        <taxon>Pseudomonadota</taxon>
        <taxon>Alphaproteobacteria</taxon>
        <taxon>Hyphomicrobiales</taxon>
        <taxon>Flaviflagellibacter</taxon>
    </lineage>
</organism>